<keyword evidence="2" id="KW-1185">Reference proteome</keyword>
<protein>
    <submittedName>
        <fullName evidence="1">Ferritin-like metal-binding protein YciE</fullName>
    </submittedName>
</protein>
<evidence type="ECO:0000313" key="1">
    <source>
        <dbReference type="EMBL" id="TWI79272.1"/>
    </source>
</evidence>
<dbReference type="Gene3D" id="1.20.1260.10">
    <property type="match status" value="1"/>
</dbReference>
<dbReference type="PANTHER" id="PTHR30565:SF9">
    <property type="entry name" value="PROTEIN YCIF"/>
    <property type="match status" value="1"/>
</dbReference>
<dbReference type="PANTHER" id="PTHR30565">
    <property type="entry name" value="PROTEIN YCIF"/>
    <property type="match status" value="1"/>
</dbReference>
<accession>A0A562SDC8</accession>
<dbReference type="RefSeq" id="WP_144888044.1">
    <property type="nucleotide sequence ID" value="NZ_VLLE01000006.1"/>
</dbReference>
<organism evidence="1 2">
    <name type="scientific">Lacibacter cauensis</name>
    <dbReference type="NCBI Taxonomy" id="510947"/>
    <lineage>
        <taxon>Bacteria</taxon>
        <taxon>Pseudomonadati</taxon>
        <taxon>Bacteroidota</taxon>
        <taxon>Chitinophagia</taxon>
        <taxon>Chitinophagales</taxon>
        <taxon>Chitinophagaceae</taxon>
        <taxon>Lacibacter</taxon>
    </lineage>
</organism>
<reference evidence="1 2" key="1">
    <citation type="journal article" date="2015" name="Stand. Genomic Sci.">
        <title>Genomic Encyclopedia of Bacterial and Archaeal Type Strains, Phase III: the genomes of soil and plant-associated and newly described type strains.</title>
        <authorList>
            <person name="Whitman W.B."/>
            <person name="Woyke T."/>
            <person name="Klenk H.P."/>
            <person name="Zhou Y."/>
            <person name="Lilburn T.G."/>
            <person name="Beck B.J."/>
            <person name="De Vos P."/>
            <person name="Vandamme P."/>
            <person name="Eisen J.A."/>
            <person name="Garrity G."/>
            <person name="Hugenholtz P."/>
            <person name="Kyrpides N.C."/>
        </authorList>
    </citation>
    <scope>NUCLEOTIDE SEQUENCE [LARGE SCALE GENOMIC DNA]</scope>
    <source>
        <strain evidence="1 2">CGMCC 1.7271</strain>
    </source>
</reference>
<dbReference type="InterPro" id="IPR009078">
    <property type="entry name" value="Ferritin-like_SF"/>
</dbReference>
<sequence length="173" mass="19688">MVQENQTISTLHQLLDYEAGKFSSAEHQLHRELQQWINTASSVKLKAVLQRYLHDIENHLQQMDEFIKQESLMSVRLNSRLMKAYIDETNETLLVCSDPEVKDACLLAGIQLINHYKISAYGTAAAFANALEMGKAAQFFHQAEVNEKQIDDRLSQLALYEINSRAKAPITLP</sequence>
<dbReference type="EMBL" id="VLLE01000006">
    <property type="protein sequence ID" value="TWI79272.1"/>
    <property type="molecule type" value="Genomic_DNA"/>
</dbReference>
<gene>
    <name evidence="1" type="ORF">IQ13_3675</name>
</gene>
<dbReference type="AlphaFoldDB" id="A0A562SDC8"/>
<comment type="caution">
    <text evidence="1">The sequence shown here is derived from an EMBL/GenBank/DDBJ whole genome shotgun (WGS) entry which is preliminary data.</text>
</comment>
<dbReference type="InterPro" id="IPR012347">
    <property type="entry name" value="Ferritin-like"/>
</dbReference>
<name>A0A562SDC8_9BACT</name>
<dbReference type="InterPro" id="IPR047114">
    <property type="entry name" value="YciF"/>
</dbReference>
<dbReference type="InterPro" id="IPR010287">
    <property type="entry name" value="DUF892_YciF-like"/>
</dbReference>
<dbReference type="OrthoDB" id="668490at2"/>
<dbReference type="Pfam" id="PF05974">
    <property type="entry name" value="DUF892"/>
    <property type="match status" value="1"/>
</dbReference>
<dbReference type="Proteomes" id="UP000316167">
    <property type="component" value="Unassembled WGS sequence"/>
</dbReference>
<evidence type="ECO:0000313" key="2">
    <source>
        <dbReference type="Proteomes" id="UP000316167"/>
    </source>
</evidence>
<proteinExistence type="predicted"/>
<dbReference type="SUPFAM" id="SSF47240">
    <property type="entry name" value="Ferritin-like"/>
    <property type="match status" value="1"/>
</dbReference>